<evidence type="ECO:0000256" key="4">
    <source>
        <dbReference type="ARBA" id="ARBA00022741"/>
    </source>
</evidence>
<evidence type="ECO:0000256" key="1">
    <source>
        <dbReference type="ARBA" id="ARBA00004417"/>
    </source>
</evidence>
<evidence type="ECO:0000313" key="8">
    <source>
        <dbReference type="Proteomes" id="UP000644588"/>
    </source>
</evidence>
<dbReference type="SMART" id="SM00382">
    <property type="entry name" value="AAA"/>
    <property type="match status" value="2"/>
</dbReference>
<dbReference type="InterPro" id="IPR017871">
    <property type="entry name" value="ABC_transporter-like_CS"/>
</dbReference>
<keyword evidence="3" id="KW-0813">Transport</keyword>
<feature type="domain" description="ABC transporter" evidence="6">
    <location>
        <begin position="280"/>
        <end position="523"/>
    </location>
</feature>
<evidence type="ECO:0000256" key="2">
    <source>
        <dbReference type="ARBA" id="ARBA00005417"/>
    </source>
</evidence>
<reference evidence="8" key="1">
    <citation type="submission" date="2020-04" db="EMBL/GenBank/DDBJ databases">
        <title>Description of novel Gluconacetobacter.</title>
        <authorList>
            <person name="Sombolestani A."/>
        </authorList>
    </citation>
    <scope>NUCLEOTIDE SEQUENCE [LARGE SCALE GENOMIC DNA]</scope>
    <source>
        <strain evidence="8">R-71646</strain>
    </source>
</reference>
<dbReference type="NCBIfam" id="NF008453">
    <property type="entry name" value="PRK11308.1"/>
    <property type="match status" value="2"/>
</dbReference>
<comment type="similarity">
    <text evidence="2">Belongs to the ABC transporter superfamily.</text>
</comment>
<dbReference type="PANTHER" id="PTHR43776:SF7">
    <property type="entry name" value="D,D-DIPEPTIDE TRANSPORT ATP-BINDING PROTEIN DDPF-RELATED"/>
    <property type="match status" value="1"/>
</dbReference>
<dbReference type="InterPro" id="IPR027417">
    <property type="entry name" value="P-loop_NTPase"/>
</dbReference>
<organism evidence="7 8">
    <name type="scientific">Gluconobacter potus</name>
    <dbReference type="NCBI Taxonomy" id="2724927"/>
    <lineage>
        <taxon>Bacteria</taxon>
        <taxon>Pseudomonadati</taxon>
        <taxon>Pseudomonadota</taxon>
        <taxon>Alphaproteobacteria</taxon>
        <taxon>Acetobacterales</taxon>
        <taxon>Acetobacteraceae</taxon>
        <taxon>Gluconobacter</taxon>
    </lineage>
</organism>
<evidence type="ECO:0000256" key="3">
    <source>
        <dbReference type="ARBA" id="ARBA00022448"/>
    </source>
</evidence>
<gene>
    <name evidence="7" type="ORF">HKD31_02525</name>
</gene>
<dbReference type="EMBL" id="JABCQF010000001">
    <property type="protein sequence ID" value="MBF0881624.1"/>
    <property type="molecule type" value="Genomic_DNA"/>
</dbReference>
<dbReference type="CDD" id="cd03257">
    <property type="entry name" value="ABC_NikE_OppD_transporters"/>
    <property type="match status" value="2"/>
</dbReference>
<accession>A0ABR9YIK6</accession>
<dbReference type="Pfam" id="PF08352">
    <property type="entry name" value="oligo_HPY"/>
    <property type="match status" value="2"/>
</dbReference>
<dbReference type="PROSITE" id="PS50893">
    <property type="entry name" value="ABC_TRANSPORTER_2"/>
    <property type="match status" value="2"/>
</dbReference>
<dbReference type="InterPro" id="IPR003439">
    <property type="entry name" value="ABC_transporter-like_ATP-bd"/>
</dbReference>
<keyword evidence="5 7" id="KW-0067">ATP-binding</keyword>
<keyword evidence="8" id="KW-1185">Reference proteome</keyword>
<dbReference type="InterPro" id="IPR003593">
    <property type="entry name" value="AAA+_ATPase"/>
</dbReference>
<dbReference type="RefSeq" id="WP_194263726.1">
    <property type="nucleotide sequence ID" value="NZ_JABCQF010000001.1"/>
</dbReference>
<dbReference type="Proteomes" id="UP000644588">
    <property type="component" value="Unassembled WGS sequence"/>
</dbReference>
<comment type="caution">
    <text evidence="7">The sequence shown here is derived from an EMBL/GenBank/DDBJ whole genome shotgun (WGS) entry which is preliminary data.</text>
</comment>
<proteinExistence type="inferred from homology"/>
<dbReference type="Gene3D" id="3.40.50.300">
    <property type="entry name" value="P-loop containing nucleotide triphosphate hydrolases"/>
    <property type="match status" value="2"/>
</dbReference>
<evidence type="ECO:0000256" key="5">
    <source>
        <dbReference type="ARBA" id="ARBA00022840"/>
    </source>
</evidence>
<evidence type="ECO:0000313" key="7">
    <source>
        <dbReference type="EMBL" id="MBF0881624.1"/>
    </source>
</evidence>
<feature type="domain" description="ABC transporter" evidence="6">
    <location>
        <begin position="6"/>
        <end position="253"/>
    </location>
</feature>
<dbReference type="NCBIfam" id="NF007739">
    <property type="entry name" value="PRK10419.1"/>
    <property type="match status" value="2"/>
</dbReference>
<dbReference type="InterPro" id="IPR050319">
    <property type="entry name" value="ABC_transp_ATP-bind"/>
</dbReference>
<keyword evidence="4" id="KW-0547">Nucleotide-binding</keyword>
<dbReference type="SUPFAM" id="SSF52540">
    <property type="entry name" value="P-loop containing nucleoside triphosphate hydrolases"/>
    <property type="match status" value="2"/>
</dbReference>
<protein>
    <submittedName>
        <fullName evidence="7">ABC transporter ATP-binding protein</fullName>
    </submittedName>
</protein>
<evidence type="ECO:0000259" key="6">
    <source>
        <dbReference type="PROSITE" id="PS50893"/>
    </source>
</evidence>
<sequence length="535" mass="57877">MTDLLLQVRNLRIATRAGATLVQDFNLDLAAGERLAIIGESGSGKTMATRALVSLLPPPVQVVGGTIRFQGQEITRLGSPGLQRLRGPGIGMVFQEPMTSLNPALTIGRQLSEGLKRHCGLSQAAIRGRIIDMLHRVRIREPQRCLAAYPHEFSGGMRQRIMLASVLLLKPCLLIADEPTTALDVLSQREVMDIMVELTQEQGTALLLISHDLPLVERYTDRAIVMEKGVVVEAGPTGAMMAHPTHPYTRKLIGALPRRKAVSVEGVKEKAPVLLSIDQVCVEYATKRGLLRAGSPRRVLDAVSLQVRAGEIVALVGGSGSGKTTLGRTVMGLTSFVSGSVLFDGSDIATLGGAAQRDFRRQVQLVFQDPFSSLDPRLFVAEIVAAPLRHVPGLDEAARQARVEAVLTSVGLEGFARRLPHEMSGGQRQRVAIARAIISNPRIIVADEPVSALDLSVQQQILTLLQTLQREQGFACLFITHDLSVVEQIADRVVVMENGVIVEEGSVAGVFANPQHSYTRQLLCATPKLIPDPER</sequence>
<reference evidence="7 8" key="2">
    <citation type="submission" date="2020-11" db="EMBL/GenBank/DDBJ databases">
        <title>Description of novel Gluconobacter species.</title>
        <authorList>
            <person name="Cleenwerck I."/>
            <person name="Cnockaert M."/>
            <person name="Borremans W."/>
            <person name="Wieme A.D."/>
            <person name="De Vuyst L."/>
            <person name="Vandamme P."/>
        </authorList>
    </citation>
    <scope>NUCLEOTIDE SEQUENCE [LARGE SCALE GENOMIC DNA]</scope>
    <source>
        <strain evidence="7 8">R-71646</strain>
    </source>
</reference>
<dbReference type="Pfam" id="PF00005">
    <property type="entry name" value="ABC_tran"/>
    <property type="match status" value="2"/>
</dbReference>
<comment type="subcellular location">
    <subcellularLocation>
        <location evidence="1">Cell inner membrane</location>
        <topology evidence="1">Peripheral membrane protein</topology>
    </subcellularLocation>
</comment>
<dbReference type="PROSITE" id="PS00211">
    <property type="entry name" value="ABC_TRANSPORTER_1"/>
    <property type="match status" value="2"/>
</dbReference>
<dbReference type="PANTHER" id="PTHR43776">
    <property type="entry name" value="TRANSPORT ATP-BINDING PROTEIN"/>
    <property type="match status" value="1"/>
</dbReference>
<dbReference type="InterPro" id="IPR013563">
    <property type="entry name" value="Oligopep_ABC_C"/>
</dbReference>
<dbReference type="GO" id="GO:0005524">
    <property type="term" value="F:ATP binding"/>
    <property type="evidence" value="ECO:0007669"/>
    <property type="project" value="UniProtKB-KW"/>
</dbReference>
<name>A0ABR9YIK6_9PROT</name>